<dbReference type="PANTHER" id="PTHR10488:SF1">
    <property type="entry name" value="GLYCINE AMIDINOTRANSFERASE, MITOCHONDRIAL"/>
    <property type="match status" value="1"/>
</dbReference>
<gene>
    <name evidence="4" type="primary">gatm</name>
    <name evidence="4" type="ORF">DM82_841</name>
</gene>
<organism evidence="4 5">
    <name type="scientific">Burkholderia oklahomensis</name>
    <dbReference type="NCBI Taxonomy" id="342113"/>
    <lineage>
        <taxon>Bacteria</taxon>
        <taxon>Pseudomonadati</taxon>
        <taxon>Pseudomonadota</taxon>
        <taxon>Betaproteobacteria</taxon>
        <taxon>Burkholderiales</taxon>
        <taxon>Burkholderiaceae</taxon>
        <taxon>Burkholderia</taxon>
        <taxon>pseudomallei group</taxon>
    </lineage>
</organism>
<keyword evidence="2 4" id="KW-0808">Transferase</keyword>
<feature type="active site" evidence="3">
    <location>
        <position position="256"/>
    </location>
</feature>
<dbReference type="GO" id="GO:0006601">
    <property type="term" value="P:creatine biosynthetic process"/>
    <property type="evidence" value="ECO:0007669"/>
    <property type="project" value="TreeGrafter"/>
</dbReference>
<feature type="active site" description="Amidino-cysteine intermediate" evidence="3">
    <location>
        <position position="364"/>
    </location>
</feature>
<dbReference type="AlphaFoldDB" id="A0AAI8B3G0"/>
<comment type="similarity">
    <text evidence="1">Belongs to the amidinotransferase family.</text>
</comment>
<dbReference type="EC" id="2.1.4.1" evidence="4"/>
<dbReference type="KEGG" id="bok:DM82_841"/>
<feature type="active site" evidence="3">
    <location>
        <position position="208"/>
    </location>
</feature>
<sequence>MQTEIGKAGRQAPARVNSWDEWAPLRRIMVGRARGTMVQAPEPAVSRDWPEHGFPHGSFGPMPDDFVAAADAQLDHLAKLLTDRGVVVDRPPEFDFSQAVATPDWTQQSMFGCMPPRDVLIVVGNEILEATMSQRSRWFEYLCYRPLLLDYYRDDAAMRWEAAPKPRLTEASYDADFHTGYPALPDNEKIDRVRANRLLLTEAEPLFDAADIVRFGKDLFVQLSMVTNQLGYRWLRDHFPEHRVHAVTFDNFYPQHIDATLVPLRPGLALHCGERAADPDMVEYFRLNDWQIVSAAKPARTRETLPQLCFCSQWLSMNLLSLDERTVFVEASEFAQQEQLDRLGFEVIPVPFWDVAPFGGGLHCSTVDIERAGTMHDYFPHRYRRF</sequence>
<evidence type="ECO:0000313" key="5">
    <source>
        <dbReference type="Proteomes" id="UP000029424"/>
    </source>
</evidence>
<dbReference type="EMBL" id="CP008726">
    <property type="protein sequence ID" value="AIO64809.1"/>
    <property type="molecule type" value="Genomic_DNA"/>
</dbReference>
<protein>
    <submittedName>
        <fullName evidence="4">Glycine amidinotransferase, mitochondrial</fullName>
        <ecNumber evidence="4">2.1.4.1</ecNumber>
    </submittedName>
</protein>
<reference evidence="4 5" key="1">
    <citation type="submission" date="2014-06" db="EMBL/GenBank/DDBJ databases">
        <authorList>
            <person name="Bishop-Lilly K.A."/>
            <person name="Broomall S.M."/>
            <person name="Chain P.S."/>
            <person name="Chertkov O."/>
            <person name="Coyne S.R."/>
            <person name="Daligault H.E."/>
            <person name="Davenport K.W."/>
            <person name="Erkkila T."/>
            <person name="Frey K.G."/>
            <person name="Gibbons H.S."/>
            <person name="Gu W."/>
            <person name="Jaissle J."/>
            <person name="Johnson S.L."/>
            <person name="Koroleva G.I."/>
            <person name="Ladner J.T."/>
            <person name="Lo C.-C."/>
            <person name="Minogue T.D."/>
            <person name="Munk C."/>
            <person name="Palacios G.F."/>
            <person name="Redden C.L."/>
            <person name="Rosenzweig C.N."/>
            <person name="Scholz M.B."/>
            <person name="Teshima H."/>
            <person name="Xu Y."/>
        </authorList>
    </citation>
    <scope>NUCLEOTIDE SEQUENCE [LARGE SCALE GENOMIC DNA]</scope>
    <source>
        <strain evidence="4 5">EO147</strain>
    </source>
</reference>
<dbReference type="PANTHER" id="PTHR10488">
    <property type="entry name" value="GLYCINE AMIDINOTRANSFERASE, MITOCHONDRIAL"/>
    <property type="match status" value="1"/>
</dbReference>
<keyword evidence="5" id="KW-1185">Reference proteome</keyword>
<dbReference type="RefSeq" id="WP_010111068.1">
    <property type="nucleotide sequence ID" value="NZ_CADEQG010000020.1"/>
</dbReference>
<proteinExistence type="inferred from homology"/>
<evidence type="ECO:0000256" key="1">
    <source>
        <dbReference type="ARBA" id="ARBA00006943"/>
    </source>
</evidence>
<dbReference type="InterPro" id="IPR033195">
    <property type="entry name" value="AmidinoTrfase"/>
</dbReference>
<dbReference type="Proteomes" id="UP000029424">
    <property type="component" value="Chromosome 1"/>
</dbReference>
<dbReference type="Gene3D" id="3.75.10.10">
    <property type="entry name" value="L-arginine/glycine Amidinotransferase, Chain A"/>
    <property type="match status" value="1"/>
</dbReference>
<dbReference type="GO" id="GO:0015068">
    <property type="term" value="F:glycine amidinotransferase activity"/>
    <property type="evidence" value="ECO:0007669"/>
    <property type="project" value="UniProtKB-EC"/>
</dbReference>
<dbReference type="SUPFAM" id="SSF55909">
    <property type="entry name" value="Pentein"/>
    <property type="match status" value="1"/>
</dbReference>
<evidence type="ECO:0000256" key="2">
    <source>
        <dbReference type="ARBA" id="ARBA00022679"/>
    </source>
</evidence>
<evidence type="ECO:0000313" key="4">
    <source>
        <dbReference type="EMBL" id="AIO64809.1"/>
    </source>
</evidence>
<name>A0AAI8B3G0_9BURK</name>
<accession>A0AAI8B3G0</accession>
<dbReference type="GeneID" id="60546439"/>
<evidence type="ECO:0000256" key="3">
    <source>
        <dbReference type="PIRSR" id="PIRSR633195-1"/>
    </source>
</evidence>